<accession>A0A928Z0Z6</accession>
<dbReference type="GO" id="GO:0042158">
    <property type="term" value="P:lipoprotein biosynthetic process"/>
    <property type="evidence" value="ECO:0007669"/>
    <property type="project" value="UniProtKB-UniRule"/>
</dbReference>
<keyword evidence="9" id="KW-1185">Reference proteome</keyword>
<comment type="caution">
    <text evidence="8">The sequence shown here is derived from an EMBL/GenBank/DDBJ whole genome shotgun (WGS) entry which is preliminary data.</text>
</comment>
<dbReference type="EC" id="2.5.1.145" evidence="7"/>
<gene>
    <name evidence="7" type="primary">lgt</name>
    <name evidence="8" type="ORF">IQ266_03305</name>
</gene>
<evidence type="ECO:0000256" key="5">
    <source>
        <dbReference type="ARBA" id="ARBA00022989"/>
    </source>
</evidence>
<dbReference type="GO" id="GO:0005886">
    <property type="term" value="C:plasma membrane"/>
    <property type="evidence" value="ECO:0007669"/>
    <property type="project" value="UniProtKB-SubCell"/>
</dbReference>
<feature type="binding site" evidence="7">
    <location>
        <position position="145"/>
    </location>
    <ligand>
        <name>a 1,2-diacyl-sn-glycero-3-phospho-(1'-sn-glycerol)</name>
        <dbReference type="ChEBI" id="CHEBI:64716"/>
    </ligand>
</feature>
<name>A0A928Z0Z6_9CYAN</name>
<keyword evidence="8" id="KW-0328">Glycosyltransferase</keyword>
<sequence>MQLLISPILAFEFTSPGPILFNLGPLQVRWYGLLISAAVLIGVFLIERLAPRRAISPEVIADLPIWMVPAAVICARIYYVTFQWPQYAQNPEQIIAIWQGGIAIHGAIIGGILAAIGFAKVKQIAFWRIADVVAPAVALGQAIGRWGNFFNSEAYGAPTNLPWKLLIPAAQRPVGMADVAYYHPTFLYESVWNFIVFLGLLWLFKRDRTNPLKSGTIFLIYFLAYSGGRIWIEGLRTDSLMFGEIRVAQLVSAIGITIGAAGLWWLYGKRQPLPDVIKGE</sequence>
<evidence type="ECO:0000256" key="1">
    <source>
        <dbReference type="ARBA" id="ARBA00007150"/>
    </source>
</evidence>
<dbReference type="NCBIfam" id="TIGR00544">
    <property type="entry name" value="lgt"/>
    <property type="match status" value="1"/>
</dbReference>
<evidence type="ECO:0000256" key="3">
    <source>
        <dbReference type="ARBA" id="ARBA00022679"/>
    </source>
</evidence>
<dbReference type="PROSITE" id="PS01311">
    <property type="entry name" value="LGT"/>
    <property type="match status" value="1"/>
</dbReference>
<keyword evidence="3 7" id="KW-0808">Transferase</keyword>
<evidence type="ECO:0000313" key="9">
    <source>
        <dbReference type="Proteomes" id="UP000625316"/>
    </source>
</evidence>
<organism evidence="8 9">
    <name type="scientific">Romeriopsis navalis LEGE 11480</name>
    <dbReference type="NCBI Taxonomy" id="2777977"/>
    <lineage>
        <taxon>Bacteria</taxon>
        <taxon>Bacillati</taxon>
        <taxon>Cyanobacteriota</taxon>
        <taxon>Cyanophyceae</taxon>
        <taxon>Leptolyngbyales</taxon>
        <taxon>Leptolyngbyaceae</taxon>
        <taxon>Romeriopsis</taxon>
        <taxon>Romeriopsis navalis</taxon>
    </lineage>
</organism>
<dbReference type="InterPro" id="IPR001640">
    <property type="entry name" value="Lgt"/>
</dbReference>
<dbReference type="Proteomes" id="UP000625316">
    <property type="component" value="Unassembled WGS sequence"/>
</dbReference>
<keyword evidence="4 7" id="KW-0812">Transmembrane</keyword>
<evidence type="ECO:0000256" key="4">
    <source>
        <dbReference type="ARBA" id="ARBA00022692"/>
    </source>
</evidence>
<evidence type="ECO:0000256" key="2">
    <source>
        <dbReference type="ARBA" id="ARBA00022475"/>
    </source>
</evidence>
<comment type="subcellular location">
    <subcellularLocation>
        <location evidence="7">Cell membrane</location>
        <topology evidence="7">Multi-pass membrane protein</topology>
    </subcellularLocation>
</comment>
<dbReference type="PANTHER" id="PTHR30589:SF0">
    <property type="entry name" value="PHOSPHATIDYLGLYCEROL--PROLIPOPROTEIN DIACYLGLYCERYL TRANSFERASE"/>
    <property type="match status" value="1"/>
</dbReference>
<reference evidence="8" key="1">
    <citation type="submission" date="2020-10" db="EMBL/GenBank/DDBJ databases">
        <authorList>
            <person name="Castelo-Branco R."/>
            <person name="Eusebio N."/>
            <person name="Adriana R."/>
            <person name="Vieira A."/>
            <person name="Brugerolle De Fraissinette N."/>
            <person name="Rezende De Castro R."/>
            <person name="Schneider M.P."/>
            <person name="Vasconcelos V."/>
            <person name="Leao P.N."/>
        </authorList>
    </citation>
    <scope>NUCLEOTIDE SEQUENCE</scope>
    <source>
        <strain evidence="8">LEGE 11480</strain>
    </source>
</reference>
<protein>
    <recommendedName>
        <fullName evidence="7">Phosphatidylglycerol--prolipoprotein diacylglyceryl transferase</fullName>
        <ecNumber evidence="7">2.5.1.145</ecNumber>
    </recommendedName>
</protein>
<comment type="pathway">
    <text evidence="7">Protein modification; lipoprotein biosynthesis (diacylglyceryl transfer).</text>
</comment>
<feature type="transmembrane region" description="Helical" evidence="7">
    <location>
        <begin position="28"/>
        <end position="47"/>
    </location>
</feature>
<evidence type="ECO:0000256" key="7">
    <source>
        <dbReference type="HAMAP-Rule" id="MF_01147"/>
    </source>
</evidence>
<evidence type="ECO:0000256" key="6">
    <source>
        <dbReference type="ARBA" id="ARBA00023136"/>
    </source>
</evidence>
<feature type="transmembrane region" description="Helical" evidence="7">
    <location>
        <begin position="59"/>
        <end position="82"/>
    </location>
</feature>
<feature type="transmembrane region" description="Helical" evidence="7">
    <location>
        <begin position="94"/>
        <end position="118"/>
    </location>
</feature>
<comment type="catalytic activity">
    <reaction evidence="7">
        <text>L-cysteinyl-[prolipoprotein] + a 1,2-diacyl-sn-glycero-3-phospho-(1'-sn-glycerol) = an S-1,2-diacyl-sn-glyceryl-L-cysteinyl-[prolipoprotein] + sn-glycerol 1-phosphate + H(+)</text>
        <dbReference type="Rhea" id="RHEA:56712"/>
        <dbReference type="Rhea" id="RHEA-COMP:14679"/>
        <dbReference type="Rhea" id="RHEA-COMP:14680"/>
        <dbReference type="ChEBI" id="CHEBI:15378"/>
        <dbReference type="ChEBI" id="CHEBI:29950"/>
        <dbReference type="ChEBI" id="CHEBI:57685"/>
        <dbReference type="ChEBI" id="CHEBI:64716"/>
        <dbReference type="ChEBI" id="CHEBI:140658"/>
        <dbReference type="EC" id="2.5.1.145"/>
    </reaction>
</comment>
<dbReference type="Pfam" id="PF01790">
    <property type="entry name" value="LGT"/>
    <property type="match status" value="1"/>
</dbReference>
<dbReference type="EMBL" id="JADEXQ010000007">
    <property type="protein sequence ID" value="MBE9028786.1"/>
    <property type="molecule type" value="Genomic_DNA"/>
</dbReference>
<feature type="transmembrane region" description="Helical" evidence="7">
    <location>
        <begin position="247"/>
        <end position="267"/>
    </location>
</feature>
<proteinExistence type="inferred from homology"/>
<comment type="function">
    <text evidence="7">Catalyzes the transfer of the diacylglyceryl group from phosphatidylglycerol to the sulfhydryl group of the N-terminal cysteine of a prolipoprotein, the first step in the formation of mature lipoproteins.</text>
</comment>
<comment type="similarity">
    <text evidence="1 7">Belongs to the Lgt family.</text>
</comment>
<dbReference type="HAMAP" id="MF_01147">
    <property type="entry name" value="Lgt"/>
    <property type="match status" value="1"/>
</dbReference>
<dbReference type="PANTHER" id="PTHR30589">
    <property type="entry name" value="PROLIPOPROTEIN DIACYLGLYCERYL TRANSFERASE"/>
    <property type="match status" value="1"/>
</dbReference>
<keyword evidence="5 7" id="KW-1133">Transmembrane helix</keyword>
<dbReference type="GO" id="GO:0008961">
    <property type="term" value="F:phosphatidylglycerol-prolipoprotein diacylglyceryl transferase activity"/>
    <property type="evidence" value="ECO:0007669"/>
    <property type="project" value="UniProtKB-UniRule"/>
</dbReference>
<feature type="transmembrane region" description="Helical" evidence="7">
    <location>
        <begin position="216"/>
        <end position="232"/>
    </location>
</feature>
<keyword evidence="2 7" id="KW-1003">Cell membrane</keyword>
<feature type="transmembrane region" description="Helical" evidence="7">
    <location>
        <begin position="125"/>
        <end position="143"/>
    </location>
</feature>
<evidence type="ECO:0000313" key="8">
    <source>
        <dbReference type="EMBL" id="MBE9028786.1"/>
    </source>
</evidence>
<keyword evidence="6 7" id="KW-0472">Membrane</keyword>
<dbReference type="AlphaFoldDB" id="A0A928Z0Z6"/>
<feature type="transmembrane region" description="Helical" evidence="7">
    <location>
        <begin position="186"/>
        <end position="204"/>
    </location>
</feature>